<dbReference type="EMBL" id="LN714474">
    <property type="protein sequence ID" value="CEL64127.1"/>
    <property type="molecule type" value="Genomic_DNA"/>
</dbReference>
<name>A0A0F7U6W1_NEOCL</name>
<keyword evidence="2" id="KW-0472">Membrane</keyword>
<keyword evidence="2" id="KW-1133">Transmembrane helix</keyword>
<keyword evidence="2" id="KW-0812">Transmembrane</keyword>
<feature type="region of interest" description="Disordered" evidence="1">
    <location>
        <begin position="762"/>
        <end position="781"/>
    </location>
</feature>
<evidence type="ECO:0000313" key="3">
    <source>
        <dbReference type="EMBL" id="CEL64127.1"/>
    </source>
</evidence>
<gene>
    <name evidence="3" type="ORF">BN1204_000460</name>
</gene>
<feature type="transmembrane region" description="Helical" evidence="2">
    <location>
        <begin position="48"/>
        <end position="69"/>
    </location>
</feature>
<reference evidence="3" key="1">
    <citation type="journal article" date="2015" name="PLoS ONE">
        <title>Comprehensive Evaluation of Toxoplasma gondii VEG and Neospora caninum LIV Genomes with Tachyzoite Stage Transcriptome and Proteome Defines Novel Transcript Features.</title>
        <authorList>
            <person name="Ramaprasad A."/>
            <person name="Mourier T."/>
            <person name="Naeem R."/>
            <person name="Malas T.B."/>
            <person name="Moussa E."/>
            <person name="Panigrahi A."/>
            <person name="Vermont S.J."/>
            <person name="Otto T.D."/>
            <person name="Wastling J."/>
            <person name="Pain A."/>
        </authorList>
    </citation>
    <scope>NUCLEOTIDE SEQUENCE</scope>
    <source>
        <strain evidence="3">Liverpool</strain>
    </source>
</reference>
<evidence type="ECO:0008006" key="4">
    <source>
        <dbReference type="Google" id="ProtNLM"/>
    </source>
</evidence>
<accession>A0A0F7U6W1</accession>
<feature type="compositionally biased region" description="Low complexity" evidence="1">
    <location>
        <begin position="994"/>
        <end position="1006"/>
    </location>
</feature>
<proteinExistence type="predicted"/>
<feature type="region of interest" description="Disordered" evidence="1">
    <location>
        <begin position="981"/>
        <end position="1020"/>
    </location>
</feature>
<protein>
    <recommendedName>
        <fullName evidence="4">Transmembrane protein</fullName>
    </recommendedName>
</protein>
<sequence length="1781" mass="195367">MTKGRSIERLSCQGVYPATDYGVGQASMTAERVVGWARAAKAATPRRLVAISVTLLCCSLTTVCAFNLLEHVAAVIGDARGQALTLDNDPAGLAELLFRYDATIASLSGDSASPVSPEEAKTRITDLLLNGRWRLPYPRTYRVIDALMKDFVEMRTGSGRPWWMETPPSRGKRRMSPVPFGVTKRGWETCKRRNLKGFAVGRTLPEVLDDLQVQMQALVETVLVGEFGVCGPFFLKQKWNQDFDCVDTKNQDVLFPQYFVPTTSARHVRVRAQDHPDLNCLANCEGGGDAISERRVWEAVARGSLADDPASGRLEYSPLLPAAKETTLSRLLFSLLPDWSQFKNGSADQTDVQAVLSVAQEFAELLNAFYAEVFVANGQGSDPEATRPTPGKFHARSILALFDELEMNFCSWAKAQGWMRAEGQKRRLQVADWLSLRDIRDMPVPYHTLAGIAIQALDFLTTTSGSPWAPSAWWQRTETDLAVHPLSDVSAYHSGSRRLAEVSRRFIHSFLAPLPTALRATVLALVGRWAAEWAKEATLPADRGLADPAPASDGTEKYFDFSDGSGRAPKLLFLTTLVGGRSPAEAAAQSILEAFRNGYGAHLSGILARYAKKSRAKVTYLPIGRVVHVGACPTGGPGMWTAFSDSAGLASGSLSLSRSSLLRAFELIAASSWNALAPLAAAASVLEQIKELVAELEGATDSASPRALLEMRLMRSKFGKGYHCAVAKRELARFLRRSRARTEEELDALVRGTVVEVAYEEPLTSTRPAGGREDSSPLLPPGEGLVERTRLYMSCSFATDPQERNAFIKFVMTRRNVGRLWRGIRGFFRGVKRRVLRYFRRPVQAVTQPEGEAPSCVTIEQPPTSVIPVTIRQVQPASSWRVDALTHLRLPRSYGPYLFSLLHDLPSMNRPFDLRVAGQISGNNLVLATDVDDTFISSGGWRVRRPAAYLGGADTSYSRGTGYPGMGPLYYLLTLGSGKHGDKALPSPEPLSSPTPSTASTGTESPLSPFLAPQEAEPPLAKEPSRVLPLIMLTARLSLKLLRPIFRPKSLYAQMARLYDYGVAMITRSRQVAQNDLVMENPQPILTALRGKNLRGLNKVKGIEIYMRQAADGTADPSLPLTPATKFLFSGDTFERDLEACIVLGMRHPKSFVTCLMHIVFDTSEAGGARQGAVPPTFGGPGFRDAEELPPHVALFNLESHIPKATPNMSPNFTAGREGAFSGALGAAVRYAVRLPPEALPSWGDASCEQVRLDYAWQAAEQVAARLRRLLNTFRFTWKRDNLANILELESTTPLVFLRCSHIEKAEPGEGPGVRFLPVDEPSPFAGPVLDSEGRVISEALGLPISMYRTAVGAALHARYLNLIDQTDMSNLTVATIRQQRNIGPPASSTREDQWTELLADLRLQQMLFGDVSPAAFLASHAFAVNSSLSETIGQRLRNVACRAQQEETFELFSKLFRSTFPVGDAYEAALTTAWNAWSRAARFYCLYEPQFLHLCTAGQAEVEYLAHSVAQVTPFIEPEPSTTADEMCQMRGEDGEVSKTAYEPVLLGLLARLCLSNLEACRNLLAHLQDIGKLAQWRAEISSFSPTGPGLMLDSFGMVAYPDPDPSGGLGRRHRLPAILKPMVRAPPAEQQPTWPRLYKPNQWAETATVWKQLDFCLITPLQRLATRTVQDMVSRRWGLQGVSLEATAPELAYPKSPIGNPALLLQAIGAGRFKPSLGTESAESVVDRPGPQRGIVAAVEHDFQRGRTSPKERVAQLLTAREERTRRIAETQSFSVAQS</sequence>
<evidence type="ECO:0000256" key="2">
    <source>
        <dbReference type="SAM" id="Phobius"/>
    </source>
</evidence>
<evidence type="ECO:0000256" key="1">
    <source>
        <dbReference type="SAM" id="MobiDB-lite"/>
    </source>
</evidence>
<organism evidence="3">
    <name type="scientific">Neospora caninum (strain Liverpool)</name>
    <dbReference type="NCBI Taxonomy" id="572307"/>
    <lineage>
        <taxon>Eukaryota</taxon>
        <taxon>Sar</taxon>
        <taxon>Alveolata</taxon>
        <taxon>Apicomplexa</taxon>
        <taxon>Conoidasida</taxon>
        <taxon>Coccidia</taxon>
        <taxon>Eucoccidiorida</taxon>
        <taxon>Eimeriorina</taxon>
        <taxon>Sarcocystidae</taxon>
        <taxon>Neospora</taxon>
    </lineage>
</organism>